<reference evidence="12" key="1">
    <citation type="submission" date="2020-02" db="EMBL/GenBank/DDBJ databases">
        <authorList>
            <person name="Yan Y."/>
            <person name="Xu K."/>
            <person name="Yang H."/>
            <person name="Hu D."/>
            <person name="Pang N."/>
            <person name="Zhang T."/>
            <person name="Yang W."/>
        </authorList>
    </citation>
    <scope>NUCLEOTIDE SEQUENCE</scope>
</reference>
<evidence type="ECO:0000256" key="1">
    <source>
        <dbReference type="ARBA" id="ARBA00000632"/>
    </source>
</evidence>
<evidence type="ECO:0000256" key="8">
    <source>
        <dbReference type="ARBA" id="ARBA00023295"/>
    </source>
</evidence>
<dbReference type="SUPFAM" id="SSF53955">
    <property type="entry name" value="Lysozyme-like"/>
    <property type="match status" value="1"/>
</dbReference>
<name>A0A7S9KI69_9COLE</name>
<accession>A0A7S9KI69</accession>
<dbReference type="InterPro" id="IPR019799">
    <property type="entry name" value="Glyco_hydro_22_CS"/>
</dbReference>
<dbReference type="AlphaFoldDB" id="A0A7S9KI69"/>
<evidence type="ECO:0000256" key="7">
    <source>
        <dbReference type="ARBA" id="ARBA00023157"/>
    </source>
</evidence>
<dbReference type="GO" id="GO:0031640">
    <property type="term" value="P:killing of cells of another organism"/>
    <property type="evidence" value="ECO:0007669"/>
    <property type="project" value="UniProtKB-KW"/>
</dbReference>
<evidence type="ECO:0000256" key="3">
    <source>
        <dbReference type="ARBA" id="ARBA00022529"/>
    </source>
</evidence>
<evidence type="ECO:0000256" key="2">
    <source>
        <dbReference type="ARBA" id="ARBA00012732"/>
    </source>
</evidence>
<protein>
    <recommendedName>
        <fullName evidence="2">lysozyme</fullName>
        <ecNumber evidence="2">3.2.1.17</ecNumber>
    </recommendedName>
</protein>
<gene>
    <name evidence="12" type="primary">lysc</name>
</gene>
<sequence>MVGKTLTGCLLLLTIVALNQAKVYTRCALTQELINRRFPRSFIGHWVCLVESESGKNTSKIYNKANGSVNLGLFQINNKEWCEYGRQGGNCHVKCEDLLDEDLTDDTACAKQIFSEKGFQSWDGWKRACYGRKLTIPKC</sequence>
<feature type="chain" id="PRO_5031394346" description="lysozyme" evidence="10">
    <location>
        <begin position="22"/>
        <end position="139"/>
    </location>
</feature>
<evidence type="ECO:0000256" key="6">
    <source>
        <dbReference type="ARBA" id="ARBA00022801"/>
    </source>
</evidence>
<keyword evidence="7" id="KW-1015">Disulfide bond</keyword>
<dbReference type="PRINTS" id="PR00135">
    <property type="entry name" value="LYZLACT"/>
</dbReference>
<dbReference type="PANTHER" id="PTHR11407">
    <property type="entry name" value="LYSOZYME C"/>
    <property type="match status" value="1"/>
</dbReference>
<proteinExistence type="evidence at transcript level"/>
<evidence type="ECO:0000256" key="10">
    <source>
        <dbReference type="SAM" id="SignalP"/>
    </source>
</evidence>
<keyword evidence="5 10" id="KW-0732">Signal</keyword>
<dbReference type="FunFam" id="1.10.530.10:FF:000024">
    <property type="entry name" value="C-type lysozyme"/>
    <property type="match status" value="1"/>
</dbReference>
<feature type="signal peptide" evidence="10">
    <location>
        <begin position="1"/>
        <end position="21"/>
    </location>
</feature>
<feature type="domain" description="Glycosyl hydrolases family 22 (GH22)" evidence="11">
    <location>
        <begin position="91"/>
        <end position="109"/>
    </location>
</feature>
<keyword evidence="3" id="KW-0929">Antimicrobial</keyword>
<dbReference type="GO" id="GO:0003796">
    <property type="term" value="F:lysozyme activity"/>
    <property type="evidence" value="ECO:0007669"/>
    <property type="project" value="UniProtKB-EC"/>
</dbReference>
<dbReference type="InterPro" id="IPR001916">
    <property type="entry name" value="Glyco_hydro_22"/>
</dbReference>
<organism evidence="12">
    <name type="scientific">Lasioderma serricorne</name>
    <name type="common">cigarette beetle</name>
    <dbReference type="NCBI Taxonomy" id="295660"/>
    <lineage>
        <taxon>Eukaryota</taxon>
        <taxon>Metazoa</taxon>
        <taxon>Ecdysozoa</taxon>
        <taxon>Arthropoda</taxon>
        <taxon>Hexapoda</taxon>
        <taxon>Insecta</taxon>
        <taxon>Pterygota</taxon>
        <taxon>Neoptera</taxon>
        <taxon>Endopterygota</taxon>
        <taxon>Coleoptera</taxon>
        <taxon>Polyphaga</taxon>
        <taxon>Bostrichiformia</taxon>
        <taxon>Ptinidae</taxon>
        <taxon>Xyletininae</taxon>
        <taxon>Lasioderma</taxon>
    </lineage>
</organism>
<dbReference type="InterPro" id="IPR023346">
    <property type="entry name" value="Lysozyme-like_dom_sf"/>
</dbReference>
<keyword evidence="4" id="KW-0081">Bacteriolytic enzyme</keyword>
<evidence type="ECO:0000256" key="4">
    <source>
        <dbReference type="ARBA" id="ARBA00022638"/>
    </source>
</evidence>
<dbReference type="Pfam" id="PF00062">
    <property type="entry name" value="Lys"/>
    <property type="match status" value="1"/>
</dbReference>
<dbReference type="EMBL" id="MT015589">
    <property type="protein sequence ID" value="QPG92857.1"/>
    <property type="molecule type" value="mRNA"/>
</dbReference>
<dbReference type="PROSITE" id="PS51348">
    <property type="entry name" value="GLYCOSYL_HYDROL_F22_2"/>
    <property type="match status" value="1"/>
</dbReference>
<comment type="catalytic activity">
    <reaction evidence="1">
        <text>Hydrolysis of (1-&gt;4)-beta-linkages between N-acetylmuramic acid and N-acetyl-D-glucosamine residues in a peptidoglycan and between N-acetyl-D-glucosamine residues in chitodextrins.</text>
        <dbReference type="EC" id="3.2.1.17"/>
    </reaction>
</comment>
<evidence type="ECO:0000313" key="12">
    <source>
        <dbReference type="EMBL" id="QPG92857.1"/>
    </source>
</evidence>
<comment type="similarity">
    <text evidence="9">Belongs to the glycosyl hydrolase 22 family.</text>
</comment>
<dbReference type="PROSITE" id="PS00128">
    <property type="entry name" value="GLYCOSYL_HYDROL_F22_1"/>
    <property type="match status" value="1"/>
</dbReference>
<dbReference type="PANTHER" id="PTHR11407:SF63">
    <property type="entry name" value="LYSOZYME C"/>
    <property type="match status" value="1"/>
</dbReference>
<evidence type="ECO:0000256" key="9">
    <source>
        <dbReference type="RuleBase" id="RU004440"/>
    </source>
</evidence>
<evidence type="ECO:0000256" key="5">
    <source>
        <dbReference type="ARBA" id="ARBA00022729"/>
    </source>
</evidence>
<keyword evidence="6" id="KW-0378">Hydrolase</keyword>
<dbReference type="GO" id="GO:0042742">
    <property type="term" value="P:defense response to bacterium"/>
    <property type="evidence" value="ECO:0007669"/>
    <property type="project" value="UniProtKB-KW"/>
</dbReference>
<keyword evidence="8" id="KW-0326">Glycosidase</keyword>
<dbReference type="EC" id="3.2.1.17" evidence="2"/>
<dbReference type="SMART" id="SM00263">
    <property type="entry name" value="LYZ1"/>
    <property type="match status" value="1"/>
</dbReference>
<evidence type="ECO:0000259" key="11">
    <source>
        <dbReference type="PROSITE" id="PS00128"/>
    </source>
</evidence>
<dbReference type="Gene3D" id="1.10.530.10">
    <property type="match status" value="1"/>
</dbReference>